<dbReference type="AlphaFoldDB" id="A0ABD5WDS6"/>
<evidence type="ECO:0000256" key="13">
    <source>
        <dbReference type="SAM" id="MobiDB-lite"/>
    </source>
</evidence>
<gene>
    <name evidence="15" type="ORF">ACFQL9_11560</name>
</gene>
<dbReference type="Proteomes" id="UP001596461">
    <property type="component" value="Unassembled WGS sequence"/>
</dbReference>
<dbReference type="CDD" id="cd03257">
    <property type="entry name" value="ABC_NikE_OppD_transporters"/>
    <property type="match status" value="1"/>
</dbReference>
<dbReference type="Pfam" id="PF08352">
    <property type="entry name" value="oligo_HPY"/>
    <property type="match status" value="1"/>
</dbReference>
<feature type="compositionally biased region" description="Low complexity" evidence="13">
    <location>
        <begin position="339"/>
        <end position="357"/>
    </location>
</feature>
<comment type="subcellular location">
    <subcellularLocation>
        <location evidence="1">Cell membrane</location>
        <topology evidence="1">Peripheral membrane protein</topology>
    </subcellularLocation>
</comment>
<dbReference type="InterPro" id="IPR017871">
    <property type="entry name" value="ABC_transporter-like_CS"/>
</dbReference>
<evidence type="ECO:0000256" key="2">
    <source>
        <dbReference type="ARBA" id="ARBA00022448"/>
    </source>
</evidence>
<dbReference type="GO" id="GO:0005886">
    <property type="term" value="C:plasma membrane"/>
    <property type="evidence" value="ECO:0007669"/>
    <property type="project" value="UniProtKB-SubCell"/>
</dbReference>
<evidence type="ECO:0000256" key="7">
    <source>
        <dbReference type="ARBA" id="ARBA00023065"/>
    </source>
</evidence>
<sequence length="357" mass="38175">MAPSDAARTDGDEVLLEVEDLTTVFYTDKETIHAVDGVSFSVAEGETLGIVGESGSGKSVTARSVLGLVDSPGVIESGSIRYRGDELTGGNWDDHRGDLSIVFQDPMNSLNPVYTVGNQIRETLRIHQGLRGTAAREEAVRLLEAVGIPDARRRVNEYPHQFSGGMRQRAVIAVALACDPDLLICDEPTTALDVTIQAQILELLEDLQREEDLAILFITHDMGVIEETADRVNVMYAGEVVESAAVDDLFESPAHPYTRGLLASIPGRTAAEDRLPTIEGEVPTPTGPPSDCRFADRCPEAFDACEDVHPEHVDVGSDHGVACLLHEEAYDHSPPVDPASGSAAVEGDAAADGGDRP</sequence>
<keyword evidence="16" id="KW-1185">Reference proteome</keyword>
<dbReference type="SUPFAM" id="SSF52540">
    <property type="entry name" value="P-loop containing nucleoside triphosphate hydrolases"/>
    <property type="match status" value="1"/>
</dbReference>
<dbReference type="RefSeq" id="WP_284031137.1">
    <property type="nucleotide sequence ID" value="NZ_CP126154.1"/>
</dbReference>
<evidence type="ECO:0000256" key="6">
    <source>
        <dbReference type="ARBA" id="ARBA00022967"/>
    </source>
</evidence>
<proteinExistence type="predicted"/>
<organism evidence="15 16">
    <name type="scientific">Halobaculum lipolyticum</name>
    <dbReference type="NCBI Taxonomy" id="3032001"/>
    <lineage>
        <taxon>Archaea</taxon>
        <taxon>Methanobacteriati</taxon>
        <taxon>Methanobacteriota</taxon>
        <taxon>Stenosarchaea group</taxon>
        <taxon>Halobacteria</taxon>
        <taxon>Halobacteriales</taxon>
        <taxon>Haloferacaceae</taxon>
        <taxon>Halobaculum</taxon>
    </lineage>
</organism>
<dbReference type="PROSITE" id="PS50893">
    <property type="entry name" value="ABC_TRANSPORTER_2"/>
    <property type="match status" value="1"/>
</dbReference>
<dbReference type="EC" id="7.2.2.11" evidence="10"/>
<dbReference type="SMART" id="SM00382">
    <property type="entry name" value="AAA"/>
    <property type="match status" value="1"/>
</dbReference>
<evidence type="ECO:0000256" key="11">
    <source>
        <dbReference type="ARBA" id="ARBA00044143"/>
    </source>
</evidence>
<evidence type="ECO:0000256" key="10">
    <source>
        <dbReference type="ARBA" id="ARBA00039098"/>
    </source>
</evidence>
<feature type="domain" description="ABC transporter" evidence="14">
    <location>
        <begin position="16"/>
        <end position="262"/>
    </location>
</feature>
<evidence type="ECO:0000313" key="15">
    <source>
        <dbReference type="EMBL" id="MFC7070280.1"/>
    </source>
</evidence>
<reference evidence="15 16" key="1">
    <citation type="journal article" date="2019" name="Int. J. Syst. Evol. Microbiol.">
        <title>The Global Catalogue of Microorganisms (GCM) 10K type strain sequencing project: providing services to taxonomists for standard genome sequencing and annotation.</title>
        <authorList>
            <consortium name="The Broad Institute Genomics Platform"/>
            <consortium name="The Broad Institute Genome Sequencing Center for Infectious Disease"/>
            <person name="Wu L."/>
            <person name="Ma J."/>
        </authorList>
    </citation>
    <scope>NUCLEOTIDE SEQUENCE [LARGE SCALE GENOMIC DNA]</scope>
    <source>
        <strain evidence="15 16">DT31</strain>
    </source>
</reference>
<accession>A0ABD5WDS6</accession>
<comment type="caution">
    <text evidence="15">The sequence shown here is derived from an EMBL/GenBank/DDBJ whole genome shotgun (WGS) entry which is preliminary data.</text>
</comment>
<evidence type="ECO:0000256" key="4">
    <source>
        <dbReference type="ARBA" id="ARBA00022741"/>
    </source>
</evidence>
<dbReference type="InterPro" id="IPR050388">
    <property type="entry name" value="ABC_Ni/Peptide_Import"/>
</dbReference>
<dbReference type="PROSITE" id="PS00211">
    <property type="entry name" value="ABC_TRANSPORTER_1"/>
    <property type="match status" value="1"/>
</dbReference>
<evidence type="ECO:0000256" key="12">
    <source>
        <dbReference type="ARBA" id="ARBA00048610"/>
    </source>
</evidence>
<dbReference type="GeneID" id="81126004"/>
<evidence type="ECO:0000256" key="8">
    <source>
        <dbReference type="ARBA" id="ARBA00023136"/>
    </source>
</evidence>
<evidence type="ECO:0000256" key="1">
    <source>
        <dbReference type="ARBA" id="ARBA00004202"/>
    </source>
</evidence>
<dbReference type="InterPro" id="IPR027417">
    <property type="entry name" value="P-loop_NTPase"/>
</dbReference>
<dbReference type="PANTHER" id="PTHR43297:SF13">
    <property type="entry name" value="NICKEL ABC TRANSPORTER, ATP-BINDING PROTEIN"/>
    <property type="match status" value="1"/>
</dbReference>
<dbReference type="GO" id="GO:0015413">
    <property type="term" value="F:ABC-type nickel transporter activity"/>
    <property type="evidence" value="ECO:0007669"/>
    <property type="project" value="UniProtKB-EC"/>
</dbReference>
<dbReference type="InterPro" id="IPR013563">
    <property type="entry name" value="Oligopep_ABC_C"/>
</dbReference>
<keyword evidence="2" id="KW-0813">Transport</keyword>
<evidence type="ECO:0000259" key="14">
    <source>
        <dbReference type="PROSITE" id="PS50893"/>
    </source>
</evidence>
<name>A0ABD5WDS6_9EURY</name>
<dbReference type="InterPro" id="IPR003593">
    <property type="entry name" value="AAA+_ATPase"/>
</dbReference>
<dbReference type="FunFam" id="3.40.50.300:FF:000016">
    <property type="entry name" value="Oligopeptide ABC transporter ATP-binding component"/>
    <property type="match status" value="1"/>
</dbReference>
<protein>
    <recommendedName>
        <fullName evidence="11">Nickel import system ATP-binding protein NikD</fullName>
        <ecNumber evidence="10">7.2.2.11</ecNumber>
    </recommendedName>
</protein>
<evidence type="ECO:0000256" key="9">
    <source>
        <dbReference type="ARBA" id="ARBA00038669"/>
    </source>
</evidence>
<dbReference type="NCBIfam" id="TIGR01727">
    <property type="entry name" value="oligo_HPY"/>
    <property type="match status" value="1"/>
</dbReference>
<feature type="region of interest" description="Disordered" evidence="13">
    <location>
        <begin position="331"/>
        <end position="357"/>
    </location>
</feature>
<keyword evidence="6" id="KW-1278">Translocase</keyword>
<evidence type="ECO:0000256" key="3">
    <source>
        <dbReference type="ARBA" id="ARBA00022475"/>
    </source>
</evidence>
<keyword evidence="8" id="KW-0472">Membrane</keyword>
<dbReference type="PANTHER" id="PTHR43297">
    <property type="entry name" value="OLIGOPEPTIDE TRANSPORT ATP-BINDING PROTEIN APPD"/>
    <property type="match status" value="1"/>
</dbReference>
<dbReference type="InterPro" id="IPR003439">
    <property type="entry name" value="ABC_transporter-like_ATP-bd"/>
</dbReference>
<dbReference type="Pfam" id="PF00005">
    <property type="entry name" value="ABC_tran"/>
    <property type="match status" value="1"/>
</dbReference>
<dbReference type="Gene3D" id="3.40.50.300">
    <property type="entry name" value="P-loop containing nucleotide triphosphate hydrolases"/>
    <property type="match status" value="1"/>
</dbReference>
<comment type="catalytic activity">
    <reaction evidence="12">
        <text>Ni(2+)(out) + ATP + H2O = Ni(2+)(in) + ADP + phosphate + H(+)</text>
        <dbReference type="Rhea" id="RHEA:15557"/>
        <dbReference type="ChEBI" id="CHEBI:15377"/>
        <dbReference type="ChEBI" id="CHEBI:15378"/>
        <dbReference type="ChEBI" id="CHEBI:30616"/>
        <dbReference type="ChEBI" id="CHEBI:43474"/>
        <dbReference type="ChEBI" id="CHEBI:49786"/>
        <dbReference type="ChEBI" id="CHEBI:456216"/>
        <dbReference type="EC" id="7.2.2.11"/>
    </reaction>
    <physiologicalReaction direction="left-to-right" evidence="12">
        <dbReference type="Rhea" id="RHEA:15558"/>
    </physiologicalReaction>
</comment>
<comment type="subunit">
    <text evidence="9">The complex is composed of two ATP-binding proteins (NikD and NikE), two transmembrane proteins (NikB and NikC) and a solute-binding protein (NikA).</text>
</comment>
<keyword evidence="4" id="KW-0547">Nucleotide-binding</keyword>
<evidence type="ECO:0000313" key="16">
    <source>
        <dbReference type="Proteomes" id="UP001596461"/>
    </source>
</evidence>
<keyword evidence="7" id="KW-0406">Ion transport</keyword>
<keyword evidence="3" id="KW-1003">Cell membrane</keyword>
<dbReference type="GO" id="GO:0005524">
    <property type="term" value="F:ATP binding"/>
    <property type="evidence" value="ECO:0007669"/>
    <property type="project" value="UniProtKB-KW"/>
</dbReference>
<evidence type="ECO:0000256" key="5">
    <source>
        <dbReference type="ARBA" id="ARBA00022840"/>
    </source>
</evidence>
<keyword evidence="5 15" id="KW-0067">ATP-binding</keyword>
<dbReference type="EMBL" id="JBHTAH010000009">
    <property type="protein sequence ID" value="MFC7070280.1"/>
    <property type="molecule type" value="Genomic_DNA"/>
</dbReference>